<accession>A0A8H3CU67</accession>
<keyword evidence="8 9" id="KW-0472">Membrane</keyword>
<keyword evidence="3" id="KW-0444">Lipid biosynthesis</keyword>
<comment type="similarity">
    <text evidence="2">Belongs to the steroid 5-alpha reductase family.</text>
</comment>
<comment type="caution">
    <text evidence="11">The sequence shown here is derived from an EMBL/GenBank/DDBJ whole genome shotgun (WGS) entry which is preliminary data.</text>
</comment>
<dbReference type="InterPro" id="IPR001104">
    <property type="entry name" value="3-oxo-5_a-steroid_4-DH_C"/>
</dbReference>
<evidence type="ECO:0000256" key="9">
    <source>
        <dbReference type="SAM" id="Phobius"/>
    </source>
</evidence>
<proteinExistence type="inferred from homology"/>
<reference evidence="11" key="1">
    <citation type="submission" date="2021-01" db="EMBL/GenBank/DDBJ databases">
        <authorList>
            <person name="Kaushik A."/>
        </authorList>
    </citation>
    <scope>NUCLEOTIDE SEQUENCE</scope>
    <source>
        <strain evidence="11">AG1-1A</strain>
    </source>
</reference>
<dbReference type="PROSITE" id="PS50244">
    <property type="entry name" value="S5A_REDUCTASE"/>
    <property type="match status" value="1"/>
</dbReference>
<dbReference type="CDD" id="cd01801">
    <property type="entry name" value="Ubl_TECR_like"/>
    <property type="match status" value="1"/>
</dbReference>
<evidence type="ECO:0000313" key="11">
    <source>
        <dbReference type="EMBL" id="CAE6496278.1"/>
    </source>
</evidence>
<keyword evidence="6" id="KW-0560">Oxidoreductase</keyword>
<evidence type="ECO:0000256" key="8">
    <source>
        <dbReference type="ARBA" id="ARBA00023136"/>
    </source>
</evidence>
<evidence type="ECO:0000256" key="1">
    <source>
        <dbReference type="ARBA" id="ARBA00004141"/>
    </source>
</evidence>
<feature type="domain" description="3-oxo-5-alpha-steroid 4-dehydrogenase C-terminal" evidence="10">
    <location>
        <begin position="171"/>
        <end position="341"/>
    </location>
</feature>
<dbReference type="Proteomes" id="UP000663840">
    <property type="component" value="Unassembled WGS sequence"/>
</dbReference>
<evidence type="ECO:0000256" key="5">
    <source>
        <dbReference type="ARBA" id="ARBA00022989"/>
    </source>
</evidence>
<evidence type="ECO:0000256" key="7">
    <source>
        <dbReference type="ARBA" id="ARBA00023098"/>
    </source>
</evidence>
<dbReference type="InterPro" id="IPR039357">
    <property type="entry name" value="SRD5A/TECR"/>
</dbReference>
<sequence>MVSVKLQAASSRPLAIAKNLPSTLEFPGKTLETITIGEIKQAIAKQCPQFYTDRQRITASAPVKTTDKNAKVARPKALADKTTLQEAGLDASSNTLYVKDLGTQVSYRTVFIVEYIGPLLIHPVVYHLPKLIYGKDVQHSQLQTVAYTLVMLHFLKRELETIFVHRFSHATMPVGNLFRNSAHYHLLSGLLLSLALYGPWYSQGSLSAKHTSAGPSVLLGWGWPSNDTASLLKWIIIWTFAELSNFHAHLTLRNLRPANNPTARGIPRGYLFEYVSCPNYTFEILAWIAFTFMTKSWASLIFIIAGTTPMVIWAIKKHKAYRREFGSEYPRNRKIIVPFLF</sequence>
<comment type="subcellular location">
    <subcellularLocation>
        <location evidence="1">Membrane</location>
        <topology evidence="1">Multi-pass membrane protein</topology>
    </subcellularLocation>
</comment>
<dbReference type="EMBL" id="CAJMWR010004339">
    <property type="protein sequence ID" value="CAE6496278.1"/>
    <property type="molecule type" value="Genomic_DNA"/>
</dbReference>
<dbReference type="GO" id="GO:0042761">
    <property type="term" value="P:very long-chain fatty acid biosynthetic process"/>
    <property type="evidence" value="ECO:0007669"/>
    <property type="project" value="TreeGrafter"/>
</dbReference>
<evidence type="ECO:0000313" key="12">
    <source>
        <dbReference type="Proteomes" id="UP000663840"/>
    </source>
</evidence>
<dbReference type="PANTHER" id="PTHR10556:SF28">
    <property type="entry name" value="VERY-LONG-CHAIN ENOYL-COA REDUCTASE"/>
    <property type="match status" value="1"/>
</dbReference>
<evidence type="ECO:0000256" key="3">
    <source>
        <dbReference type="ARBA" id="ARBA00022516"/>
    </source>
</evidence>
<protein>
    <recommendedName>
        <fullName evidence="10">3-oxo-5-alpha-steroid 4-dehydrogenase C-terminal domain-containing protein</fullName>
    </recommendedName>
</protein>
<dbReference type="GO" id="GO:0016020">
    <property type="term" value="C:membrane"/>
    <property type="evidence" value="ECO:0007669"/>
    <property type="project" value="UniProtKB-SubCell"/>
</dbReference>
<gene>
    <name evidence="11" type="ORF">RDB_LOCUS154148</name>
</gene>
<evidence type="ECO:0000256" key="6">
    <source>
        <dbReference type="ARBA" id="ARBA00023002"/>
    </source>
</evidence>
<organism evidence="11 12">
    <name type="scientific">Rhizoctonia solani</name>
    <dbReference type="NCBI Taxonomy" id="456999"/>
    <lineage>
        <taxon>Eukaryota</taxon>
        <taxon>Fungi</taxon>
        <taxon>Dikarya</taxon>
        <taxon>Basidiomycota</taxon>
        <taxon>Agaricomycotina</taxon>
        <taxon>Agaricomycetes</taxon>
        <taxon>Cantharellales</taxon>
        <taxon>Ceratobasidiaceae</taxon>
        <taxon>Rhizoctonia</taxon>
    </lineage>
</organism>
<dbReference type="Pfam" id="PF02544">
    <property type="entry name" value="Steroid_dh"/>
    <property type="match status" value="1"/>
</dbReference>
<evidence type="ECO:0000259" key="10">
    <source>
        <dbReference type="Pfam" id="PF02544"/>
    </source>
</evidence>
<dbReference type="Gene3D" id="3.10.20.90">
    <property type="entry name" value="Phosphatidylinositol 3-kinase Catalytic Subunit, Chain A, domain 1"/>
    <property type="match status" value="1"/>
</dbReference>
<dbReference type="Gene3D" id="1.20.120.1630">
    <property type="match status" value="1"/>
</dbReference>
<evidence type="ECO:0000256" key="2">
    <source>
        <dbReference type="ARBA" id="ARBA00007742"/>
    </source>
</evidence>
<dbReference type="AlphaFoldDB" id="A0A8H3CU67"/>
<feature type="transmembrane region" description="Helical" evidence="9">
    <location>
        <begin position="296"/>
        <end position="315"/>
    </location>
</feature>
<keyword evidence="7" id="KW-0443">Lipid metabolism</keyword>
<name>A0A8H3CU67_9AGAM</name>
<dbReference type="GO" id="GO:0016627">
    <property type="term" value="F:oxidoreductase activity, acting on the CH-CH group of donors"/>
    <property type="evidence" value="ECO:0007669"/>
    <property type="project" value="InterPro"/>
</dbReference>
<keyword evidence="5 9" id="KW-1133">Transmembrane helix</keyword>
<dbReference type="PANTHER" id="PTHR10556">
    <property type="entry name" value="3-OXO-5-ALPHA-STEROID 4-DEHYDROGENASE"/>
    <property type="match status" value="1"/>
</dbReference>
<keyword evidence="4 9" id="KW-0812">Transmembrane</keyword>
<evidence type="ECO:0000256" key="4">
    <source>
        <dbReference type="ARBA" id="ARBA00022692"/>
    </source>
</evidence>